<dbReference type="GO" id="GO:0018580">
    <property type="term" value="F:nitronate monooxygenase activity"/>
    <property type="evidence" value="ECO:0007669"/>
    <property type="project" value="InterPro"/>
</dbReference>
<evidence type="ECO:0000313" key="4">
    <source>
        <dbReference type="EMBL" id="SHI64608.1"/>
    </source>
</evidence>
<accession>A0A1M6CV57</accession>
<name>A0A1M6CV57_9BACT</name>
<dbReference type="PANTHER" id="PTHR32332:SF20">
    <property type="entry name" value="2-NITROPROPANE DIOXYGENASE-LIKE PROTEIN"/>
    <property type="match status" value="1"/>
</dbReference>
<dbReference type="SUPFAM" id="SSF51412">
    <property type="entry name" value="Inosine monophosphate dehydrogenase (IMPDH)"/>
    <property type="match status" value="1"/>
</dbReference>
<organism evidence="4 5">
    <name type="scientific">Desulfatibacillum alkenivorans DSM 16219</name>
    <dbReference type="NCBI Taxonomy" id="1121393"/>
    <lineage>
        <taxon>Bacteria</taxon>
        <taxon>Pseudomonadati</taxon>
        <taxon>Thermodesulfobacteriota</taxon>
        <taxon>Desulfobacteria</taxon>
        <taxon>Desulfobacterales</taxon>
        <taxon>Desulfatibacillaceae</taxon>
        <taxon>Desulfatibacillum</taxon>
    </lineage>
</organism>
<protein>
    <submittedName>
        <fullName evidence="4">Enoyl-[acyl-carrier protein] reductase II</fullName>
    </submittedName>
</protein>
<evidence type="ECO:0000256" key="2">
    <source>
        <dbReference type="ARBA" id="ARBA00022643"/>
    </source>
</evidence>
<dbReference type="OrthoDB" id="9778912at2"/>
<gene>
    <name evidence="4" type="ORF">SAMN02745216_00329</name>
</gene>
<dbReference type="STRING" id="1121393.SAMN02745216_00329"/>
<dbReference type="Gene3D" id="3.20.20.70">
    <property type="entry name" value="Aldolase class I"/>
    <property type="match status" value="1"/>
</dbReference>
<dbReference type="CDD" id="cd04730">
    <property type="entry name" value="NPD_like"/>
    <property type="match status" value="1"/>
</dbReference>
<sequence length="317" mass="32945">MPSCSKNNPVSEILGTQYPIVLGAMRLITHARLAAAVSNAGGFGLIAASGMAPETLRRQLEEVKALTDKPVGVNIPVYRPNAQELIEVAIEMGVKTISTSAGSPAKIMGLAREGGLKVVHKVSSLAMALKAQDAGVDAVTAMGFEAGGHVGREHVTSFCLIPQLVDNLDIPVIAAGGIADSRGAAAAFALGAQGVEMGTRFVLSTESGAPAFFKDCLINADCEATLILGKEAMPIRVLKNAVTKMVAGMDAGEADKAMIKSGDATYVMSGGDRQTAVMPCGQTAGLVAGEQSVEEIIREITEGLRRIGWQMEKSFFS</sequence>
<dbReference type="EMBL" id="FQZU01000001">
    <property type="protein sequence ID" value="SHI64608.1"/>
    <property type="molecule type" value="Genomic_DNA"/>
</dbReference>
<reference evidence="5" key="1">
    <citation type="submission" date="2016-11" db="EMBL/GenBank/DDBJ databases">
        <authorList>
            <person name="Varghese N."/>
            <person name="Submissions S."/>
        </authorList>
    </citation>
    <scope>NUCLEOTIDE SEQUENCE [LARGE SCALE GENOMIC DNA]</scope>
    <source>
        <strain evidence="5">DSM 16219</strain>
    </source>
</reference>
<dbReference type="PANTHER" id="PTHR32332">
    <property type="entry name" value="2-NITROPROPANE DIOXYGENASE"/>
    <property type="match status" value="1"/>
</dbReference>
<keyword evidence="3" id="KW-0560">Oxidoreductase</keyword>
<dbReference type="Pfam" id="PF03060">
    <property type="entry name" value="NMO"/>
    <property type="match status" value="1"/>
</dbReference>
<keyword evidence="1" id="KW-0285">Flavoprotein</keyword>
<dbReference type="AlphaFoldDB" id="A0A1M6CV57"/>
<evidence type="ECO:0000313" key="5">
    <source>
        <dbReference type="Proteomes" id="UP000183994"/>
    </source>
</evidence>
<dbReference type="InterPro" id="IPR013785">
    <property type="entry name" value="Aldolase_TIM"/>
</dbReference>
<dbReference type="InterPro" id="IPR004136">
    <property type="entry name" value="NMO"/>
</dbReference>
<evidence type="ECO:0000256" key="1">
    <source>
        <dbReference type="ARBA" id="ARBA00022630"/>
    </source>
</evidence>
<dbReference type="RefSeq" id="WP_073472212.1">
    <property type="nucleotide sequence ID" value="NZ_FQZU01000001.1"/>
</dbReference>
<evidence type="ECO:0000256" key="3">
    <source>
        <dbReference type="ARBA" id="ARBA00023002"/>
    </source>
</evidence>
<dbReference type="Proteomes" id="UP000183994">
    <property type="component" value="Unassembled WGS sequence"/>
</dbReference>
<keyword evidence="5" id="KW-1185">Reference proteome</keyword>
<proteinExistence type="predicted"/>
<keyword evidence="2" id="KW-0288">FMN</keyword>